<dbReference type="Pfam" id="PF02397">
    <property type="entry name" value="Bac_transf"/>
    <property type="match status" value="1"/>
</dbReference>
<evidence type="ECO:0000256" key="2">
    <source>
        <dbReference type="ARBA" id="ARBA00006464"/>
    </source>
</evidence>
<proteinExistence type="inferred from homology"/>
<dbReference type="AlphaFoldDB" id="A0A1V2GWU1"/>
<name>A0A1V2GWU1_9PROT</name>
<dbReference type="OrthoDB" id="9808602at2"/>
<gene>
    <name evidence="12" type="ORF">BKE38_22520</name>
</gene>
<evidence type="ECO:0000256" key="6">
    <source>
        <dbReference type="ARBA" id="ARBA00022989"/>
    </source>
</evidence>
<dbReference type="Proteomes" id="UP000188879">
    <property type="component" value="Unassembled WGS sequence"/>
</dbReference>
<keyword evidence="4" id="KW-0808">Transferase</keyword>
<dbReference type="RefSeq" id="WP_076959540.1">
    <property type="nucleotide sequence ID" value="NZ_MLCO01000257.1"/>
</dbReference>
<dbReference type="InterPro" id="IPR003362">
    <property type="entry name" value="Bact_transf"/>
</dbReference>
<keyword evidence="3" id="KW-1003">Cell membrane</keyword>
<dbReference type="EMBL" id="MLCO01000257">
    <property type="protein sequence ID" value="ONG47876.1"/>
    <property type="molecule type" value="Genomic_DNA"/>
</dbReference>
<evidence type="ECO:0000256" key="9">
    <source>
        <dbReference type="SAM" id="MobiDB-lite"/>
    </source>
</evidence>
<evidence type="ECO:0000256" key="1">
    <source>
        <dbReference type="ARBA" id="ARBA00004236"/>
    </source>
</evidence>
<keyword evidence="13" id="KW-1185">Reference proteome</keyword>
<keyword evidence="5 10" id="KW-0812">Transmembrane</keyword>
<evidence type="ECO:0000259" key="11">
    <source>
        <dbReference type="Pfam" id="PF02397"/>
    </source>
</evidence>
<feature type="compositionally biased region" description="Low complexity" evidence="9">
    <location>
        <begin position="26"/>
        <end position="36"/>
    </location>
</feature>
<comment type="similarity">
    <text evidence="2">Belongs to the bacterial sugar transferase family.</text>
</comment>
<dbReference type="PANTHER" id="PTHR30576">
    <property type="entry name" value="COLANIC BIOSYNTHESIS UDP-GLUCOSE LIPID CARRIER TRANSFERASE"/>
    <property type="match status" value="1"/>
</dbReference>
<evidence type="ECO:0000256" key="4">
    <source>
        <dbReference type="ARBA" id="ARBA00022679"/>
    </source>
</evidence>
<evidence type="ECO:0000256" key="7">
    <source>
        <dbReference type="ARBA" id="ARBA00023136"/>
    </source>
</evidence>
<keyword evidence="8" id="KW-0270">Exopolysaccharide synthesis</keyword>
<dbReference type="PANTHER" id="PTHR30576:SF4">
    <property type="entry name" value="UNDECAPRENYL-PHOSPHATE GALACTOSE PHOSPHOTRANSFERASE"/>
    <property type="match status" value="1"/>
</dbReference>
<keyword evidence="6 10" id="KW-1133">Transmembrane helix</keyword>
<accession>A0A1V2GWU1</accession>
<evidence type="ECO:0000256" key="8">
    <source>
        <dbReference type="ARBA" id="ARBA00023169"/>
    </source>
</evidence>
<organism evidence="12 13">
    <name type="scientific">Teichococcus deserti</name>
    <dbReference type="NCBI Taxonomy" id="1817963"/>
    <lineage>
        <taxon>Bacteria</taxon>
        <taxon>Pseudomonadati</taxon>
        <taxon>Pseudomonadota</taxon>
        <taxon>Alphaproteobacteria</taxon>
        <taxon>Acetobacterales</taxon>
        <taxon>Roseomonadaceae</taxon>
        <taxon>Roseomonas</taxon>
    </lineage>
</organism>
<evidence type="ECO:0000256" key="5">
    <source>
        <dbReference type="ARBA" id="ARBA00022692"/>
    </source>
</evidence>
<evidence type="ECO:0000313" key="12">
    <source>
        <dbReference type="EMBL" id="ONG47876.1"/>
    </source>
</evidence>
<sequence>MTEASLAAQTSPVRGEGHFPLAGMSAPAAPKAARPRSWQHAGKRGLDIVLASGLLLALLPVMLVITLLVLRDGKGAFFSHRRVGRDGRSFGCLKFRSMVPDAEAALAKLLAEDPEAAALWRTSRKLKRDPRITRVGRVLRATSLDELPQLFNVLRGEMSLVGPRPVVQAELTEHYGPHASHYLAVRPGITGLWQISGRSDTSYAERIALDVRYVERFSLWFDLVILAKTVPAVLVRRGAC</sequence>
<dbReference type="GO" id="GO:0000271">
    <property type="term" value="P:polysaccharide biosynthetic process"/>
    <property type="evidence" value="ECO:0007669"/>
    <property type="project" value="UniProtKB-KW"/>
</dbReference>
<dbReference type="GO" id="GO:0005886">
    <property type="term" value="C:plasma membrane"/>
    <property type="evidence" value="ECO:0007669"/>
    <property type="project" value="UniProtKB-SubCell"/>
</dbReference>
<comment type="caution">
    <text evidence="12">The sequence shown here is derived from an EMBL/GenBank/DDBJ whole genome shotgun (WGS) entry which is preliminary data.</text>
</comment>
<feature type="transmembrane region" description="Helical" evidence="10">
    <location>
        <begin position="48"/>
        <end position="70"/>
    </location>
</feature>
<dbReference type="GO" id="GO:0016780">
    <property type="term" value="F:phosphotransferase activity, for other substituted phosphate groups"/>
    <property type="evidence" value="ECO:0007669"/>
    <property type="project" value="TreeGrafter"/>
</dbReference>
<keyword evidence="7 10" id="KW-0472">Membrane</keyword>
<evidence type="ECO:0000313" key="13">
    <source>
        <dbReference type="Proteomes" id="UP000188879"/>
    </source>
</evidence>
<evidence type="ECO:0000256" key="10">
    <source>
        <dbReference type="SAM" id="Phobius"/>
    </source>
</evidence>
<evidence type="ECO:0000256" key="3">
    <source>
        <dbReference type="ARBA" id="ARBA00022475"/>
    </source>
</evidence>
<protein>
    <recommendedName>
        <fullName evidence="11">Bacterial sugar transferase domain-containing protein</fullName>
    </recommendedName>
</protein>
<reference evidence="12 13" key="1">
    <citation type="submission" date="2016-10" db="EMBL/GenBank/DDBJ databases">
        <title>Draft Genome sequence of Roseomonas sp. strain M3.</title>
        <authorList>
            <person name="Subhash Y."/>
            <person name="Lee S."/>
        </authorList>
    </citation>
    <scope>NUCLEOTIDE SEQUENCE [LARGE SCALE GENOMIC DNA]</scope>
    <source>
        <strain evidence="12 13">M3</strain>
    </source>
</reference>
<feature type="domain" description="Bacterial sugar transferase" evidence="11">
    <location>
        <begin position="43"/>
        <end position="234"/>
    </location>
</feature>
<comment type="subcellular location">
    <subcellularLocation>
        <location evidence="1">Cell membrane</location>
    </subcellularLocation>
</comment>
<feature type="region of interest" description="Disordered" evidence="9">
    <location>
        <begin position="1"/>
        <end position="36"/>
    </location>
</feature>